<accession>A0ACB8D6W3</accession>
<evidence type="ECO:0000313" key="2">
    <source>
        <dbReference type="Proteomes" id="UP000821865"/>
    </source>
</evidence>
<keyword evidence="2" id="KW-1185">Reference proteome</keyword>
<proteinExistence type="predicted"/>
<comment type="caution">
    <text evidence="1">The sequence shown here is derived from an EMBL/GenBank/DDBJ whole genome shotgun (WGS) entry which is preliminary data.</text>
</comment>
<evidence type="ECO:0000313" key="1">
    <source>
        <dbReference type="EMBL" id="KAH7960123.1"/>
    </source>
</evidence>
<organism evidence="1 2">
    <name type="scientific">Dermacentor silvarum</name>
    <name type="common">Tick</name>
    <dbReference type="NCBI Taxonomy" id="543639"/>
    <lineage>
        <taxon>Eukaryota</taxon>
        <taxon>Metazoa</taxon>
        <taxon>Ecdysozoa</taxon>
        <taxon>Arthropoda</taxon>
        <taxon>Chelicerata</taxon>
        <taxon>Arachnida</taxon>
        <taxon>Acari</taxon>
        <taxon>Parasitiformes</taxon>
        <taxon>Ixodida</taxon>
        <taxon>Ixodoidea</taxon>
        <taxon>Ixodidae</taxon>
        <taxon>Rhipicephalinae</taxon>
        <taxon>Dermacentor</taxon>
    </lineage>
</organism>
<gene>
    <name evidence="1" type="ORF">HPB49_017060</name>
</gene>
<reference evidence="1" key="1">
    <citation type="submission" date="2020-05" db="EMBL/GenBank/DDBJ databases">
        <title>Large-scale comparative analyses of tick genomes elucidate their genetic diversity and vector capacities.</title>
        <authorList>
            <person name="Jia N."/>
            <person name="Wang J."/>
            <person name="Shi W."/>
            <person name="Du L."/>
            <person name="Sun Y."/>
            <person name="Zhan W."/>
            <person name="Jiang J."/>
            <person name="Wang Q."/>
            <person name="Zhang B."/>
            <person name="Ji P."/>
            <person name="Sakyi L.B."/>
            <person name="Cui X."/>
            <person name="Yuan T."/>
            <person name="Jiang B."/>
            <person name="Yang W."/>
            <person name="Lam T.T.-Y."/>
            <person name="Chang Q."/>
            <person name="Ding S."/>
            <person name="Wang X."/>
            <person name="Zhu J."/>
            <person name="Ruan X."/>
            <person name="Zhao L."/>
            <person name="Wei J."/>
            <person name="Que T."/>
            <person name="Du C."/>
            <person name="Cheng J."/>
            <person name="Dai P."/>
            <person name="Han X."/>
            <person name="Huang E."/>
            <person name="Gao Y."/>
            <person name="Liu J."/>
            <person name="Shao H."/>
            <person name="Ye R."/>
            <person name="Li L."/>
            <person name="Wei W."/>
            <person name="Wang X."/>
            <person name="Wang C."/>
            <person name="Yang T."/>
            <person name="Huo Q."/>
            <person name="Li W."/>
            <person name="Guo W."/>
            <person name="Chen H."/>
            <person name="Zhou L."/>
            <person name="Ni X."/>
            <person name="Tian J."/>
            <person name="Zhou Y."/>
            <person name="Sheng Y."/>
            <person name="Liu T."/>
            <person name="Pan Y."/>
            <person name="Xia L."/>
            <person name="Li J."/>
            <person name="Zhao F."/>
            <person name="Cao W."/>
        </authorList>
    </citation>
    <scope>NUCLEOTIDE SEQUENCE</scope>
    <source>
        <strain evidence="1">Dsil-2018</strain>
    </source>
</reference>
<name>A0ACB8D6W3_DERSI</name>
<dbReference type="EMBL" id="CM023472">
    <property type="protein sequence ID" value="KAH7960123.1"/>
    <property type="molecule type" value="Genomic_DNA"/>
</dbReference>
<sequence>MQSGSTGRRRYVDLDTCWGVPVATACITFLSCIALSSYGYLYVLLMEKHHVGREQAAWPQSALVASGGCAGLLVSVVQKKFAIYHITLLGGIMASAGVVASSFAPNIAWLSLTFGVIQGAGIGTTLLGVAMYLLLYFDKYKATVTAIKDVGTVVAGVAAVPWTSLLVKEYGLQGSLLLTGGFMIHIVPLVMLLKTPRPIQICQGKKESTMTMSSQQANADITPTVEIATELVIQKEQFVPSPNKKRLASSSSPPSVFTVFKWFPFSVLVLLQVIADYSIVTFMTTIVDYAGDKGAELERAKMIIMFTALGQAVGRVVVPLASDKISFSRSPIAVACLLAMAVCFGVITCVSAFEEIVVLACLAGVAQGYIQCIRPVLVADHVGMDRFSLCCGIAGLFGAPVCLSGPAILGFFRDKRGSYDRLYFMLAGLNLGDGDALAELVAHLGDLLAERLYGSLDGGCQRFAYGVNGLSQFGSELISQLSSVRALFILYSIPHCRASIGGVCALGGVGVVVGSCCFSNRSMRCWSFISRACSLA</sequence>
<dbReference type="Proteomes" id="UP000821865">
    <property type="component" value="Chromosome 3"/>
</dbReference>
<protein>
    <submittedName>
        <fullName evidence="1">Uncharacterized protein</fullName>
    </submittedName>
</protein>